<evidence type="ECO:0000259" key="3">
    <source>
        <dbReference type="SMART" id="SM00822"/>
    </source>
</evidence>
<proteinExistence type="inferred from homology"/>
<comment type="similarity">
    <text evidence="1">Belongs to the short-chain dehydrogenases/reductases (SDR) family.</text>
</comment>
<feature type="domain" description="Ketoreductase" evidence="3">
    <location>
        <begin position="5"/>
        <end position="178"/>
    </location>
</feature>
<reference evidence="4 5" key="1">
    <citation type="submission" date="2018-04" db="EMBL/GenBank/DDBJ databases">
        <title>Novel species isolated from glacier.</title>
        <authorList>
            <person name="Liu Q."/>
            <person name="Xin Y.-H."/>
        </authorList>
    </citation>
    <scope>NUCLEOTIDE SEQUENCE [LARGE SCALE GENOMIC DNA]</scope>
    <source>
        <strain evidence="4 5">GT1R17</strain>
    </source>
</reference>
<dbReference type="PROSITE" id="PS00061">
    <property type="entry name" value="ADH_SHORT"/>
    <property type="match status" value="1"/>
</dbReference>
<dbReference type="AlphaFoldDB" id="A0A2T5MDP3"/>
<dbReference type="InterPro" id="IPR002347">
    <property type="entry name" value="SDR_fam"/>
</dbReference>
<dbReference type="InterPro" id="IPR051122">
    <property type="entry name" value="SDR_DHRS6-like"/>
</dbReference>
<dbReference type="PANTHER" id="PTHR43477">
    <property type="entry name" value="DIHYDROANTICAPSIN 7-DEHYDROGENASE"/>
    <property type="match status" value="1"/>
</dbReference>
<sequence length="244" mass="26018">MFKGKTILVTGATSGIGYKVCLDLLDAGAKIFAVGRNQDQLAALQKLQPENVQTLAFDLTQFTKYSETFASVPGLDGVVCSAGIADSNPLRFFSLEKYQRTVDINQTAPIALVAELARNRKLNAGASIVLLASIMGTKIGRNGGAAYAGTKAALTGFAKVMALELANKSIRVNCVSPGMVNTELADNQSEVSTEARQVDMQRYPLEKRYAEAAEVSSAIRFLLSNQSSFMTGENLVVDGGYCAQ</sequence>
<dbReference type="PANTHER" id="PTHR43477:SF1">
    <property type="entry name" value="DIHYDROANTICAPSIN 7-DEHYDROGENASE"/>
    <property type="match status" value="1"/>
</dbReference>
<keyword evidence="2" id="KW-0560">Oxidoreductase</keyword>
<accession>A0A2T5MDP3</accession>
<dbReference type="SUPFAM" id="SSF51735">
    <property type="entry name" value="NAD(P)-binding Rossmann-fold domains"/>
    <property type="match status" value="1"/>
</dbReference>
<dbReference type="Gene3D" id="3.40.50.720">
    <property type="entry name" value="NAD(P)-binding Rossmann-like Domain"/>
    <property type="match status" value="1"/>
</dbReference>
<evidence type="ECO:0000256" key="1">
    <source>
        <dbReference type="ARBA" id="ARBA00006484"/>
    </source>
</evidence>
<comment type="caution">
    <text evidence="4">The sequence shown here is derived from an EMBL/GenBank/DDBJ whole genome shotgun (WGS) entry which is preliminary data.</text>
</comment>
<evidence type="ECO:0000313" key="5">
    <source>
        <dbReference type="Proteomes" id="UP000244248"/>
    </source>
</evidence>
<dbReference type="Proteomes" id="UP000244248">
    <property type="component" value="Unassembled WGS sequence"/>
</dbReference>
<dbReference type="Pfam" id="PF13561">
    <property type="entry name" value="adh_short_C2"/>
    <property type="match status" value="1"/>
</dbReference>
<dbReference type="InterPro" id="IPR020904">
    <property type="entry name" value="Sc_DH/Rdtase_CS"/>
</dbReference>
<dbReference type="InterPro" id="IPR036291">
    <property type="entry name" value="NAD(P)-bd_dom_sf"/>
</dbReference>
<keyword evidence="5" id="KW-1185">Reference proteome</keyword>
<dbReference type="GO" id="GO:0016491">
    <property type="term" value="F:oxidoreductase activity"/>
    <property type="evidence" value="ECO:0007669"/>
    <property type="project" value="UniProtKB-KW"/>
</dbReference>
<dbReference type="EMBL" id="QANS01000005">
    <property type="protein sequence ID" value="PTU30667.1"/>
    <property type="molecule type" value="Genomic_DNA"/>
</dbReference>
<dbReference type="CDD" id="cd05233">
    <property type="entry name" value="SDR_c"/>
    <property type="match status" value="1"/>
</dbReference>
<dbReference type="PRINTS" id="PR00081">
    <property type="entry name" value="GDHRDH"/>
</dbReference>
<organism evidence="4 5">
    <name type="scientific">Stenotrophobium rhamnosiphilum</name>
    <dbReference type="NCBI Taxonomy" id="2029166"/>
    <lineage>
        <taxon>Bacteria</taxon>
        <taxon>Pseudomonadati</taxon>
        <taxon>Pseudomonadota</taxon>
        <taxon>Gammaproteobacteria</taxon>
        <taxon>Nevskiales</taxon>
        <taxon>Nevskiaceae</taxon>
        <taxon>Stenotrophobium</taxon>
    </lineage>
</organism>
<evidence type="ECO:0000313" key="4">
    <source>
        <dbReference type="EMBL" id="PTU30667.1"/>
    </source>
</evidence>
<gene>
    <name evidence="4" type="ORF">CJD38_14320</name>
</gene>
<dbReference type="InterPro" id="IPR057326">
    <property type="entry name" value="KR_dom"/>
</dbReference>
<name>A0A2T5MDP3_9GAMM</name>
<evidence type="ECO:0000256" key="2">
    <source>
        <dbReference type="ARBA" id="ARBA00023002"/>
    </source>
</evidence>
<dbReference type="SMART" id="SM00822">
    <property type="entry name" value="PKS_KR"/>
    <property type="match status" value="1"/>
</dbReference>
<dbReference type="FunFam" id="3.40.50.720:FF:000084">
    <property type="entry name" value="Short-chain dehydrogenase reductase"/>
    <property type="match status" value="1"/>
</dbReference>
<protein>
    <submittedName>
        <fullName evidence="4">3-oxoacyl-ACP reductase</fullName>
    </submittedName>
</protein>